<evidence type="ECO:0000259" key="2">
    <source>
        <dbReference type="Pfam" id="PF02517"/>
    </source>
</evidence>
<organism evidence="3 4">
    <name type="scientific">Leifsonia stereocauli</name>
    <dbReference type="NCBI Taxonomy" id="3134136"/>
    <lineage>
        <taxon>Bacteria</taxon>
        <taxon>Bacillati</taxon>
        <taxon>Actinomycetota</taxon>
        <taxon>Actinomycetes</taxon>
        <taxon>Micrococcales</taxon>
        <taxon>Microbacteriaceae</taxon>
        <taxon>Leifsonia</taxon>
    </lineage>
</organism>
<dbReference type="EMBL" id="JBCLVG010000001">
    <property type="protein sequence ID" value="MEN1945957.1"/>
    <property type="molecule type" value="Genomic_DNA"/>
</dbReference>
<dbReference type="Proteomes" id="UP001425155">
    <property type="component" value="Unassembled WGS sequence"/>
</dbReference>
<evidence type="ECO:0000313" key="3">
    <source>
        <dbReference type="EMBL" id="MEN1945957.1"/>
    </source>
</evidence>
<feature type="transmembrane region" description="Helical" evidence="1">
    <location>
        <begin position="132"/>
        <end position="151"/>
    </location>
</feature>
<evidence type="ECO:0000313" key="4">
    <source>
        <dbReference type="Proteomes" id="UP001425155"/>
    </source>
</evidence>
<comment type="caution">
    <text evidence="3">The sequence shown here is derived from an EMBL/GenBank/DDBJ whole genome shotgun (WGS) entry which is preliminary data.</text>
</comment>
<feature type="transmembrane region" description="Helical" evidence="1">
    <location>
        <begin position="218"/>
        <end position="238"/>
    </location>
</feature>
<feature type="transmembrane region" description="Helical" evidence="1">
    <location>
        <begin position="99"/>
        <end position="120"/>
    </location>
</feature>
<dbReference type="PANTHER" id="PTHR39430">
    <property type="entry name" value="MEMBRANE-ASSOCIATED PROTEASE-RELATED"/>
    <property type="match status" value="1"/>
</dbReference>
<keyword evidence="4" id="KW-1185">Reference proteome</keyword>
<sequence>MSVRDTPFVQDATTGKRVTRWWLSYVLVLVVFILVLPGIVGAVFLQTWKVGPGTPEAQLQEAVTFGAGLLGLFVWVWLFERRRITSLGFRRSGRGILTLLVGLVAGVVLNSIPTLFLWSIGAYQLASPPTGAISGLAGLPILLLVLVFVLVQSGTEETLTRGFMLQSSGVALPGWIAVLLPAVVFTLFHGVTTKPFAFASIFLFALLVTFVVLRQGGLWIAIGIHTGWNFAMGNLYGIPVSGLPPHTASAIFLAPSEGAPDWLTGGEFGTEASLPADLVLGLAAVAAFLVYRGWDRTRTARPEGVLEQESAKH</sequence>
<dbReference type="Pfam" id="PF02517">
    <property type="entry name" value="Rce1-like"/>
    <property type="match status" value="1"/>
</dbReference>
<feature type="transmembrane region" description="Helical" evidence="1">
    <location>
        <begin position="21"/>
        <end position="45"/>
    </location>
</feature>
<reference evidence="3 4" key="1">
    <citation type="submission" date="2024-03" db="EMBL/GenBank/DDBJ databases">
        <title>YIM 134122 draft genome.</title>
        <authorList>
            <person name="Zuo S."/>
            <person name="Xiong L."/>
        </authorList>
    </citation>
    <scope>NUCLEOTIDE SEQUENCE [LARGE SCALE GENOMIC DNA]</scope>
    <source>
        <strain evidence="3 4">YIM 134122</strain>
    </source>
</reference>
<feature type="domain" description="CAAX prenyl protease 2/Lysostaphin resistance protein A-like" evidence="2">
    <location>
        <begin position="141"/>
        <end position="230"/>
    </location>
</feature>
<feature type="transmembrane region" description="Helical" evidence="1">
    <location>
        <begin position="163"/>
        <end position="189"/>
    </location>
</feature>
<evidence type="ECO:0000256" key="1">
    <source>
        <dbReference type="SAM" id="Phobius"/>
    </source>
</evidence>
<keyword evidence="1" id="KW-1133">Transmembrane helix</keyword>
<dbReference type="PANTHER" id="PTHR39430:SF1">
    <property type="entry name" value="PROTEASE"/>
    <property type="match status" value="1"/>
</dbReference>
<dbReference type="RefSeq" id="WP_342112453.1">
    <property type="nucleotide sequence ID" value="NZ_JBCAUN010000001.1"/>
</dbReference>
<dbReference type="InterPro" id="IPR003675">
    <property type="entry name" value="Rce1/LyrA-like_dom"/>
</dbReference>
<feature type="transmembrane region" description="Helical" evidence="1">
    <location>
        <begin position="195"/>
        <end position="213"/>
    </location>
</feature>
<gene>
    <name evidence="3" type="ORF">WJX64_05310</name>
</gene>
<feature type="transmembrane region" description="Helical" evidence="1">
    <location>
        <begin position="57"/>
        <end position="78"/>
    </location>
</feature>
<proteinExistence type="predicted"/>
<keyword evidence="1" id="KW-0812">Transmembrane</keyword>
<protein>
    <submittedName>
        <fullName evidence="3">Type II CAAX endopeptidase family protein</fullName>
    </submittedName>
</protein>
<accession>A0ABU9W1T0</accession>
<keyword evidence="1" id="KW-0472">Membrane</keyword>
<feature type="transmembrane region" description="Helical" evidence="1">
    <location>
        <begin position="272"/>
        <end position="291"/>
    </location>
</feature>
<name>A0ABU9W1T0_9MICO</name>